<proteinExistence type="predicted"/>
<gene>
    <name evidence="1" type="ORF">SAY89_07340</name>
</gene>
<name>A0AAF0ZH26_9CHRO</name>
<accession>A0AAF0ZH26</accession>
<dbReference type="EMBL" id="CP138348">
    <property type="protein sequence ID" value="WPF90072.1"/>
    <property type="molecule type" value="Genomic_DNA"/>
</dbReference>
<organism evidence="1">
    <name type="scientific">Cyanobacterium aponinum AL20115</name>
    <dbReference type="NCBI Taxonomy" id="3090662"/>
    <lineage>
        <taxon>Bacteria</taxon>
        <taxon>Bacillati</taxon>
        <taxon>Cyanobacteriota</taxon>
        <taxon>Cyanophyceae</taxon>
        <taxon>Oscillatoriophycideae</taxon>
        <taxon>Chroococcales</taxon>
        <taxon>Geminocystaceae</taxon>
        <taxon>Cyanobacterium</taxon>
    </lineage>
</organism>
<reference evidence="1" key="1">
    <citation type="submission" date="2023-11" db="EMBL/GenBank/DDBJ databases">
        <title>Genome sequence of Cyanobacterium aponinum BCRC AL20115.</title>
        <authorList>
            <person name="Chang H.-Y."/>
            <person name="Lin K.-M."/>
            <person name="Hsueh H.-T."/>
            <person name="Chu H.-A."/>
            <person name="Kuo C.-H."/>
        </authorList>
    </citation>
    <scope>NUCLEOTIDE SEQUENCE</scope>
    <source>
        <strain evidence="1">AL20115</strain>
    </source>
</reference>
<protein>
    <submittedName>
        <fullName evidence="1">Uncharacterized protein</fullName>
    </submittedName>
</protein>
<sequence length="133" mass="15369">MLEMYDQVVRNESGGDMKRYLAQNPLPNPEFIMERFNVEGEMLIKAFQGRNFPSKSLADLNPTQIGQFRQGGEVHQWMYDRYSLKVLLEKVGFVDVKVCQANESRIDGFNYLDVLPDGRVRKSDSLFMEGIKP</sequence>
<dbReference type="AlphaFoldDB" id="A0AAF0ZH26"/>
<dbReference type="RefSeq" id="WP_320002164.1">
    <property type="nucleotide sequence ID" value="NZ_CP138348.1"/>
</dbReference>
<evidence type="ECO:0000313" key="1">
    <source>
        <dbReference type="EMBL" id="WPF90072.1"/>
    </source>
</evidence>